<sequence length="603" mass="66355">MFSSLAESKVIKSLGLVFGDIGTSPIYTVGIILLFLHPSEENILGVISLIFWSLFLVITVQYVWIAMNVGSKGEGGTIVLKEMLISLLKNNSIASFISLLAIVGVCLFMGDGVITPAISILSAVEGLRLVPGLEEIEGFILLFIAALIAVCLFFCQKKGTDSISWAFGPVMVIWFVALSITGLIGIAGAPQILFALSPHYAIGFLLEHGISSFIVLSSIVLCVTGGEALYADMGHLGREPIIKGWYVVFPALMLSYLGQGAFVLQYGSMGTVLFSMVSSEIGILYVPFLLLSICATIIASQAMISGMFSIVYQAMTTRIIPKMKISYTSSALRSQIYIDTVNWVLLVAVLIVMATFQTSDNLGAAYGLAVAGDMSISAFMLLLIFILKKDALRIGTMFLLLGINLTFFLSCLTKIPHGAYWSFLLASIPLIIIVIFIKGQQKLRSAFKPLPYEEFIDKYHELYRNSCKISGAALYFTSDIRTVSPYIGQIFFQNNIIYKQNILVSIRIKGYPFGVVSDYEEGLAEGLSAFSIEAGYMEIIDIELLLRERGIFEKTIFYGIENIISDRMIWNLFGLMKKASPPFVQFYSLPPEKIHGVITRFIM</sequence>
<evidence type="ECO:0000313" key="12">
    <source>
        <dbReference type="EMBL" id="PWR69896.1"/>
    </source>
</evidence>
<dbReference type="Pfam" id="PF02705">
    <property type="entry name" value="K_trans"/>
    <property type="match status" value="1"/>
</dbReference>
<keyword evidence="6 9" id="KW-1133">Transmembrane helix</keyword>
<evidence type="ECO:0000256" key="8">
    <source>
        <dbReference type="ARBA" id="ARBA00023136"/>
    </source>
</evidence>
<dbReference type="PANTHER" id="PTHR30540">
    <property type="entry name" value="OSMOTIC STRESS POTASSIUM TRANSPORTER"/>
    <property type="match status" value="1"/>
</dbReference>
<evidence type="ECO:0000313" key="13">
    <source>
        <dbReference type="Proteomes" id="UP000245934"/>
    </source>
</evidence>
<evidence type="ECO:0000256" key="7">
    <source>
        <dbReference type="ARBA" id="ARBA00023065"/>
    </source>
</evidence>
<organism evidence="12 13">
    <name type="scientific">Methanospirillum stamsii</name>
    <dbReference type="NCBI Taxonomy" id="1277351"/>
    <lineage>
        <taxon>Archaea</taxon>
        <taxon>Methanobacteriati</taxon>
        <taxon>Methanobacteriota</taxon>
        <taxon>Stenosarchaea group</taxon>
        <taxon>Methanomicrobia</taxon>
        <taxon>Methanomicrobiales</taxon>
        <taxon>Methanospirillaceae</taxon>
        <taxon>Methanospirillum</taxon>
    </lineage>
</organism>
<feature type="transmembrane region" description="Helical" evidence="9">
    <location>
        <begin position="93"/>
        <end position="118"/>
    </location>
</feature>
<evidence type="ECO:0000259" key="11">
    <source>
        <dbReference type="Pfam" id="PF22776"/>
    </source>
</evidence>
<keyword evidence="2" id="KW-0813">Transport</keyword>
<comment type="caution">
    <text evidence="12">The sequence shown here is derived from an EMBL/GenBank/DDBJ whole genome shotgun (WGS) entry which is preliminary data.</text>
</comment>
<feature type="transmembrane region" description="Helical" evidence="9">
    <location>
        <begin position="418"/>
        <end position="437"/>
    </location>
</feature>
<keyword evidence="3" id="KW-0633">Potassium transport</keyword>
<keyword evidence="8 9" id="KW-0472">Membrane</keyword>
<dbReference type="PANTHER" id="PTHR30540:SF83">
    <property type="entry name" value="K+ POTASSIUM TRANSPORTER"/>
    <property type="match status" value="1"/>
</dbReference>
<feature type="transmembrane region" description="Helical" evidence="9">
    <location>
        <begin position="284"/>
        <end position="315"/>
    </location>
</feature>
<dbReference type="InterPro" id="IPR053952">
    <property type="entry name" value="K_trans_C"/>
</dbReference>
<dbReference type="OrthoDB" id="115647at2157"/>
<feature type="transmembrane region" description="Helical" evidence="9">
    <location>
        <begin position="394"/>
        <end position="412"/>
    </location>
</feature>
<feature type="transmembrane region" description="Helical" evidence="9">
    <location>
        <begin position="362"/>
        <end position="387"/>
    </location>
</feature>
<name>A0A2V2MWV9_9EURY</name>
<proteinExistence type="predicted"/>
<feature type="domain" description="K+ potassium transporter integral membrane" evidence="10">
    <location>
        <begin position="10"/>
        <end position="450"/>
    </location>
</feature>
<feature type="transmembrane region" description="Helical" evidence="9">
    <location>
        <begin position="43"/>
        <end position="65"/>
    </location>
</feature>
<dbReference type="InterPro" id="IPR053951">
    <property type="entry name" value="K_trans_N"/>
</dbReference>
<evidence type="ECO:0000259" key="10">
    <source>
        <dbReference type="Pfam" id="PF02705"/>
    </source>
</evidence>
<gene>
    <name evidence="12" type="ORF">DLD82_16760</name>
</gene>
<dbReference type="GO" id="GO:0015079">
    <property type="term" value="F:potassium ion transmembrane transporter activity"/>
    <property type="evidence" value="ECO:0007669"/>
    <property type="project" value="InterPro"/>
</dbReference>
<keyword evidence="5" id="KW-0630">Potassium</keyword>
<evidence type="ECO:0000256" key="4">
    <source>
        <dbReference type="ARBA" id="ARBA00022692"/>
    </source>
</evidence>
<accession>A0A2V2MWV9</accession>
<keyword evidence="4 9" id="KW-0812">Transmembrane</keyword>
<dbReference type="GO" id="GO:0016020">
    <property type="term" value="C:membrane"/>
    <property type="evidence" value="ECO:0007669"/>
    <property type="project" value="UniProtKB-SubCell"/>
</dbReference>
<keyword evidence="7" id="KW-0406">Ion transport</keyword>
<dbReference type="Pfam" id="PF22776">
    <property type="entry name" value="K_trans_C"/>
    <property type="match status" value="1"/>
</dbReference>
<dbReference type="EMBL" id="QGMZ01000050">
    <property type="protein sequence ID" value="PWR69896.1"/>
    <property type="molecule type" value="Genomic_DNA"/>
</dbReference>
<feature type="domain" description="K+ potassium transporter C-terminal" evidence="11">
    <location>
        <begin position="470"/>
        <end position="601"/>
    </location>
</feature>
<keyword evidence="13" id="KW-1185">Reference proteome</keyword>
<comment type="subcellular location">
    <subcellularLocation>
        <location evidence="1">Membrane</location>
        <topology evidence="1">Multi-pass membrane protein</topology>
    </subcellularLocation>
</comment>
<feature type="transmembrane region" description="Helical" evidence="9">
    <location>
        <begin position="138"/>
        <end position="155"/>
    </location>
</feature>
<dbReference type="RefSeq" id="WP_109942284.1">
    <property type="nucleotide sequence ID" value="NZ_CP176366.1"/>
</dbReference>
<feature type="transmembrane region" description="Helical" evidence="9">
    <location>
        <begin position="336"/>
        <end position="356"/>
    </location>
</feature>
<dbReference type="GeneID" id="97608260"/>
<evidence type="ECO:0000256" key="3">
    <source>
        <dbReference type="ARBA" id="ARBA00022538"/>
    </source>
</evidence>
<evidence type="ECO:0000256" key="2">
    <source>
        <dbReference type="ARBA" id="ARBA00022448"/>
    </source>
</evidence>
<dbReference type="Proteomes" id="UP000245934">
    <property type="component" value="Unassembled WGS sequence"/>
</dbReference>
<evidence type="ECO:0000256" key="5">
    <source>
        <dbReference type="ARBA" id="ARBA00022958"/>
    </source>
</evidence>
<protein>
    <submittedName>
        <fullName evidence="12">Potassium transporter Kup</fullName>
    </submittedName>
</protein>
<evidence type="ECO:0000256" key="1">
    <source>
        <dbReference type="ARBA" id="ARBA00004141"/>
    </source>
</evidence>
<feature type="transmembrane region" description="Helical" evidence="9">
    <location>
        <begin position="244"/>
        <end position="264"/>
    </location>
</feature>
<evidence type="ECO:0000256" key="9">
    <source>
        <dbReference type="SAM" id="Phobius"/>
    </source>
</evidence>
<feature type="transmembrane region" description="Helical" evidence="9">
    <location>
        <begin position="14"/>
        <end position="37"/>
    </location>
</feature>
<dbReference type="InterPro" id="IPR003855">
    <property type="entry name" value="K+_transporter"/>
</dbReference>
<feature type="transmembrane region" description="Helical" evidence="9">
    <location>
        <begin position="167"/>
        <end position="188"/>
    </location>
</feature>
<reference evidence="12 13" key="1">
    <citation type="submission" date="2018-05" db="EMBL/GenBank/DDBJ databases">
        <title>Draft genome of Methanospirillum stamsii Pt1.</title>
        <authorList>
            <person name="Dueholm M.S."/>
            <person name="Nielsen P.H."/>
            <person name="Bakmann L.F."/>
            <person name="Otzen D.E."/>
        </authorList>
    </citation>
    <scope>NUCLEOTIDE SEQUENCE [LARGE SCALE GENOMIC DNA]</scope>
    <source>
        <strain evidence="12 13">Pt1</strain>
    </source>
</reference>
<dbReference type="AlphaFoldDB" id="A0A2V2MWV9"/>
<feature type="transmembrane region" description="Helical" evidence="9">
    <location>
        <begin position="200"/>
        <end position="223"/>
    </location>
</feature>
<evidence type="ECO:0000256" key="6">
    <source>
        <dbReference type="ARBA" id="ARBA00022989"/>
    </source>
</evidence>